<dbReference type="Pfam" id="PF00335">
    <property type="entry name" value="Tetraspanin"/>
    <property type="match status" value="1"/>
</dbReference>
<dbReference type="SUPFAM" id="SSF48652">
    <property type="entry name" value="Tetraspanin"/>
    <property type="match status" value="1"/>
</dbReference>
<dbReference type="GeneID" id="183781"/>
<evidence type="ECO:0000256" key="6">
    <source>
        <dbReference type="SAM" id="Phobius"/>
    </source>
</evidence>
<evidence type="ECO:0000256" key="2">
    <source>
        <dbReference type="ARBA" id="ARBA00022692"/>
    </source>
</evidence>
<dbReference type="InterPro" id="IPR008952">
    <property type="entry name" value="Tetraspanin_EC2_sf"/>
</dbReference>
<dbReference type="AlphaFoldDB" id="Q18833"/>
<dbReference type="HOGENOM" id="CLU_811927_0_0_1"/>
<dbReference type="GO" id="GO:0005886">
    <property type="term" value="C:plasma membrane"/>
    <property type="evidence" value="ECO:0000318"/>
    <property type="project" value="GO_Central"/>
</dbReference>
<organism evidence="8 9">
    <name type="scientific">Caenorhabditis elegans</name>
    <dbReference type="NCBI Taxonomy" id="6239"/>
    <lineage>
        <taxon>Eukaryota</taxon>
        <taxon>Metazoa</taxon>
        <taxon>Ecdysozoa</taxon>
        <taxon>Nematoda</taxon>
        <taxon>Chromadorea</taxon>
        <taxon>Rhabditida</taxon>
        <taxon>Rhabditina</taxon>
        <taxon>Rhabditomorpha</taxon>
        <taxon>Rhabditoidea</taxon>
        <taxon>Rhabditidae</taxon>
        <taxon>Peloderinae</taxon>
        <taxon>Caenorhabditis</taxon>
    </lineage>
</organism>
<dbReference type="InterPro" id="IPR018499">
    <property type="entry name" value="Tetraspanin/Peripherin"/>
</dbReference>
<comment type="subcellular location">
    <subcellularLocation>
        <location evidence="1">Membrane</location>
        <topology evidence="1">Multi-pass membrane protein</topology>
    </subcellularLocation>
</comment>
<evidence type="ECO:0000256" key="5">
    <source>
        <dbReference type="SAM" id="MobiDB-lite"/>
    </source>
</evidence>
<dbReference type="KEGG" id="cel:CELE_C54D10.4"/>
<dbReference type="FunCoup" id="Q18833">
    <property type="interactions" value="6"/>
</dbReference>
<feature type="signal peptide" evidence="7">
    <location>
        <begin position="1"/>
        <end position="23"/>
    </location>
</feature>
<reference evidence="8 9" key="1">
    <citation type="journal article" date="1998" name="Science">
        <title>Genome sequence of the nematode C. elegans: a platform for investigating biology.</title>
        <authorList>
            <consortium name="The C. elegans sequencing consortium"/>
            <person name="Sulson J.E."/>
            <person name="Waterston R."/>
        </authorList>
    </citation>
    <scope>NUCLEOTIDE SEQUENCE [LARGE SCALE GENOMIC DNA]</scope>
    <source>
        <strain evidence="8 9">Bristol N2</strain>
    </source>
</reference>
<feature type="transmembrane region" description="Helical" evidence="6">
    <location>
        <begin position="43"/>
        <end position="70"/>
    </location>
</feature>
<keyword evidence="9" id="KW-1185">Reference proteome</keyword>
<dbReference type="AGR" id="WB:WBGene00008299"/>
<accession>Q18833</accession>
<evidence type="ECO:0000313" key="10">
    <source>
        <dbReference type="WormBase" id="C54D10.4"/>
    </source>
</evidence>
<evidence type="ECO:0000256" key="3">
    <source>
        <dbReference type="ARBA" id="ARBA00022989"/>
    </source>
</evidence>
<dbReference type="RefSeq" id="NP_506117.3">
    <property type="nucleotide sequence ID" value="NM_073716.6"/>
</dbReference>
<feature type="compositionally biased region" description="Low complexity" evidence="5">
    <location>
        <begin position="314"/>
        <end position="324"/>
    </location>
</feature>
<proteinExistence type="predicted"/>
<evidence type="ECO:0000256" key="7">
    <source>
        <dbReference type="SAM" id="SignalP"/>
    </source>
</evidence>
<protein>
    <submittedName>
        <fullName evidence="8">RDS/peripherin-like protein xRDS35</fullName>
    </submittedName>
</protein>
<evidence type="ECO:0000256" key="4">
    <source>
        <dbReference type="ARBA" id="ARBA00023136"/>
    </source>
</evidence>
<sequence length="331" mass="37966">MKIRTVLLVFVFIKLCILFTVLQETIESIMANDHPYLLGTNDIYLFDVMMANVLGLSMLTSLFLICMFAIGHTRIQKPYVVVAFVINLVFVLPFFLTGIYFFFHSHEGLIVQPSIEKGFVTLKNHAYKYHKNLNETIANDTGKPSVKPRSTNITIKHLPVTSSLMNQYLIADRVQRRYCCCGYNGAIDYGFFNKTTASEDKIPFTSTLNIGCPHNSLFKNSTCGKTHSRGCEERLKTLYTVRILLYSCIGTVLSIIFAVISPFIYSQFEMDRRLARSKYIRDWRHSLEIHVNDHRMWAMRKTAKETKKIEEKNPSPVSPVNISSFNIKGVQ</sequence>
<name>Q18833_CAEEL</name>
<dbReference type="OMA" id="NDHRMWA"/>
<dbReference type="Proteomes" id="UP000001940">
    <property type="component" value="Chromosome V"/>
</dbReference>
<dbReference type="Bgee" id="WBGene00008299">
    <property type="expression patterns" value="Expressed in material anatomical entity and 2 other cell types or tissues"/>
</dbReference>
<dbReference type="UCSC" id="C54D10.4">
    <property type="organism name" value="c. elegans"/>
</dbReference>
<dbReference type="eggNOG" id="ENOG502THDJ">
    <property type="taxonomic scope" value="Eukaryota"/>
</dbReference>
<dbReference type="PaxDb" id="6239-C54D10.4"/>
<gene>
    <name evidence="8 10" type="ORF">C54D10.4</name>
    <name evidence="8" type="ORF">CELE_C54D10.4</name>
</gene>
<dbReference type="OrthoDB" id="5824177at2759"/>
<feature type="transmembrane region" description="Helical" evidence="6">
    <location>
        <begin position="79"/>
        <end position="103"/>
    </location>
</feature>
<dbReference type="EMBL" id="BX284605">
    <property type="protein sequence ID" value="CAA99805.3"/>
    <property type="molecule type" value="Genomic_DNA"/>
</dbReference>
<evidence type="ECO:0000313" key="8">
    <source>
        <dbReference type="EMBL" id="CAA99805.3"/>
    </source>
</evidence>
<dbReference type="WormBase" id="C54D10.4">
    <property type="protein sequence ID" value="CE43282"/>
    <property type="gene ID" value="WBGene00008299"/>
</dbReference>
<evidence type="ECO:0000256" key="1">
    <source>
        <dbReference type="ARBA" id="ARBA00004141"/>
    </source>
</evidence>
<keyword evidence="3 6" id="KW-1133">Transmembrane helix</keyword>
<keyword evidence="2 6" id="KW-0812">Transmembrane</keyword>
<dbReference type="STRING" id="6239.C54D10.4.1"/>
<keyword evidence="7" id="KW-0732">Signal</keyword>
<keyword evidence="4 6" id="KW-0472">Membrane</keyword>
<dbReference type="InParanoid" id="Q18833"/>
<evidence type="ECO:0000313" key="9">
    <source>
        <dbReference type="Proteomes" id="UP000001940"/>
    </source>
</evidence>
<dbReference type="CTD" id="183781"/>
<feature type="region of interest" description="Disordered" evidence="5">
    <location>
        <begin position="305"/>
        <end position="331"/>
    </location>
</feature>
<feature type="chain" id="PRO_5004187021" evidence="7">
    <location>
        <begin position="24"/>
        <end position="331"/>
    </location>
</feature>
<feature type="transmembrane region" description="Helical" evidence="6">
    <location>
        <begin position="243"/>
        <end position="265"/>
    </location>
</feature>